<dbReference type="Gene3D" id="3.50.50.60">
    <property type="entry name" value="FAD/NAD(P)-binding domain"/>
    <property type="match status" value="1"/>
</dbReference>
<dbReference type="Gene3D" id="3.30.9.10">
    <property type="entry name" value="D-Amino Acid Oxidase, subunit A, domain 2"/>
    <property type="match status" value="1"/>
</dbReference>
<evidence type="ECO:0000313" key="4">
    <source>
        <dbReference type="Proteomes" id="UP000031518"/>
    </source>
</evidence>
<keyword evidence="4" id="KW-1185">Reference proteome</keyword>
<gene>
    <name evidence="3" type="ORF">PYK22_00987</name>
</gene>
<dbReference type="SUPFAM" id="SSF51905">
    <property type="entry name" value="FAD/NAD(P)-binding domain"/>
    <property type="match status" value="1"/>
</dbReference>
<dbReference type="PANTHER" id="PTHR13847">
    <property type="entry name" value="SARCOSINE DEHYDROGENASE-RELATED"/>
    <property type="match status" value="1"/>
</dbReference>
<dbReference type="AlphaFoldDB" id="A0A0B6WV57"/>
<keyword evidence="1" id="KW-1133">Transmembrane helix</keyword>
<keyword evidence="1" id="KW-0472">Membrane</keyword>
<dbReference type="Proteomes" id="UP000031518">
    <property type="component" value="Unassembled WGS sequence"/>
</dbReference>
<dbReference type="RefSeq" id="WP_060635349.1">
    <property type="nucleotide sequence ID" value="NZ_CBXV010000004.1"/>
</dbReference>
<dbReference type="PANTHER" id="PTHR13847:SF260">
    <property type="entry name" value="FAD DEPENDENT OXIDOREDUCTASE DOMAIN-CONTAINING PROTEIN"/>
    <property type="match status" value="1"/>
</dbReference>
<dbReference type="EC" id="1.4.3.-" evidence="3"/>
<protein>
    <submittedName>
        <fullName evidence="3">Glycine/D-amino acid oxidase, deaminating</fullName>
        <ecNumber evidence="3">1.4.3.-</ecNumber>
    </submittedName>
</protein>
<dbReference type="InterPro" id="IPR006076">
    <property type="entry name" value="FAD-dep_OxRdtase"/>
</dbReference>
<proteinExistence type="predicted"/>
<dbReference type="InterPro" id="IPR036188">
    <property type="entry name" value="FAD/NAD-bd_sf"/>
</dbReference>
<dbReference type="STRING" id="454194.PYK22_00987"/>
<evidence type="ECO:0000259" key="2">
    <source>
        <dbReference type="Pfam" id="PF01266"/>
    </source>
</evidence>
<keyword evidence="1" id="KW-0812">Transmembrane</keyword>
<reference evidence="3 4" key="2">
    <citation type="submission" date="2015-01" db="EMBL/GenBank/DDBJ databases">
        <title>Complete genome sequence of Pyrinomonas methylaliphatogenes type strain K22T.</title>
        <authorList>
            <person name="Lee K.C.Y."/>
            <person name="Power J.F."/>
            <person name="Dunfield P.F."/>
            <person name="Morgan X.C."/>
            <person name="Huttenhower C."/>
            <person name="Stott M.B."/>
        </authorList>
    </citation>
    <scope>NUCLEOTIDE SEQUENCE [LARGE SCALE GENOMIC DNA]</scope>
    <source>
        <strain evidence="3 4">K22</strain>
    </source>
</reference>
<accession>A0A0B6WV57</accession>
<dbReference type="OrthoDB" id="571248at2"/>
<sequence>MTVALWQRADGGALFYDVCIIGAGITGVSLAWWLRRRSPTLRIALIEARTLGAGASGRNAGMVLAGLADHYDRMIELYGRERAQSIWFATLMHQRWLCEFVAETGTDVELEKCGSWRVAFAPDEREHLERSFVLLREDGFEAEFSSRDPLSIGFHGALGIRGDMGIHPLKLVRALWQASGAELFENCEAERIDPEANSVRIRSRCAEFIASRVFIALNAYAPFFHPHFRPLVAPQRGQILVTEPLRRFLDRLVYAHYGYIYFRQLRDGRLLLGGFRHLFAGQEQTSVDEVTPEVQGALESFLREKLAVEARIEARWAGAMGFSPDGLPIIGVGPESDRVIYALGFTGHGFGLALEVARRAVLLSETGEADHLFGSERFGARVDQGRA</sequence>
<feature type="domain" description="FAD dependent oxidoreductase" evidence="2">
    <location>
        <begin position="17"/>
        <end position="358"/>
    </location>
</feature>
<dbReference type="GO" id="GO:0005737">
    <property type="term" value="C:cytoplasm"/>
    <property type="evidence" value="ECO:0007669"/>
    <property type="project" value="TreeGrafter"/>
</dbReference>
<evidence type="ECO:0000313" key="3">
    <source>
        <dbReference type="EMBL" id="CDM64991.1"/>
    </source>
</evidence>
<dbReference type="EMBL" id="CBXV010000004">
    <property type="protein sequence ID" value="CDM64991.1"/>
    <property type="molecule type" value="Genomic_DNA"/>
</dbReference>
<organism evidence="3 4">
    <name type="scientific">Pyrinomonas methylaliphatogenes</name>
    <dbReference type="NCBI Taxonomy" id="454194"/>
    <lineage>
        <taxon>Bacteria</taxon>
        <taxon>Pseudomonadati</taxon>
        <taxon>Acidobacteriota</taxon>
        <taxon>Blastocatellia</taxon>
        <taxon>Blastocatellales</taxon>
        <taxon>Pyrinomonadaceae</taxon>
        <taxon>Pyrinomonas</taxon>
    </lineage>
</organism>
<evidence type="ECO:0000256" key="1">
    <source>
        <dbReference type="SAM" id="Phobius"/>
    </source>
</evidence>
<reference evidence="3 4" key="1">
    <citation type="submission" date="2013-12" db="EMBL/GenBank/DDBJ databases">
        <authorList>
            <person name="Stott M."/>
        </authorList>
    </citation>
    <scope>NUCLEOTIDE SEQUENCE [LARGE SCALE GENOMIC DNA]</scope>
    <source>
        <strain evidence="3 4">K22</strain>
    </source>
</reference>
<name>A0A0B6WV57_9BACT</name>
<dbReference type="GO" id="GO:0016491">
    <property type="term" value="F:oxidoreductase activity"/>
    <property type="evidence" value="ECO:0007669"/>
    <property type="project" value="UniProtKB-KW"/>
</dbReference>
<dbReference type="Pfam" id="PF01266">
    <property type="entry name" value="DAO"/>
    <property type="match status" value="1"/>
</dbReference>
<feature type="transmembrane region" description="Helical" evidence="1">
    <location>
        <begin position="13"/>
        <end position="34"/>
    </location>
</feature>
<keyword evidence="3" id="KW-0560">Oxidoreductase</keyword>